<keyword evidence="2" id="KW-1185">Reference proteome</keyword>
<reference evidence="1 2" key="1">
    <citation type="submission" date="2023-01" db="EMBL/GenBank/DDBJ databases">
        <title>Analysis of 21 Apiospora genomes using comparative genomics revels a genus with tremendous synthesis potential of carbohydrate active enzymes and secondary metabolites.</title>
        <authorList>
            <person name="Sorensen T."/>
        </authorList>
    </citation>
    <scope>NUCLEOTIDE SEQUENCE [LARGE SCALE GENOMIC DNA]</scope>
    <source>
        <strain evidence="1 2">CBS 24483</strain>
    </source>
</reference>
<dbReference type="SUPFAM" id="SSF55961">
    <property type="entry name" value="Bet v1-like"/>
    <property type="match status" value="1"/>
</dbReference>
<gene>
    <name evidence="1" type="ORF">PG986_002789</name>
</gene>
<dbReference type="RefSeq" id="XP_066704075.1">
    <property type="nucleotide sequence ID" value="XM_066839011.1"/>
</dbReference>
<dbReference type="Gene3D" id="3.30.530.20">
    <property type="match status" value="1"/>
</dbReference>
<protein>
    <recommendedName>
        <fullName evidence="3">SRPBCC domain-containing protein</fullName>
    </recommendedName>
</protein>
<proteinExistence type="predicted"/>
<evidence type="ECO:0000313" key="1">
    <source>
        <dbReference type="EMBL" id="KAK7961964.1"/>
    </source>
</evidence>
<sequence length="157" mass="17340">MGQTLSFSAKPIEIKASPAVVRAVFLNFDGYPKWKPGWSLVPAETGKKPLELKKGDLIQVNMDGKVHHPRVVENSPESFQWEGSIPGIGSGIHQFHFQPSQITPGGTTFVQKEDFRGPAVTVASPFLKGREFDMSPWDNFNADLKKEAERSAAKGYL</sequence>
<dbReference type="InterPro" id="IPR023393">
    <property type="entry name" value="START-like_dom_sf"/>
</dbReference>
<organism evidence="1 2">
    <name type="scientific">Apiospora aurea</name>
    <dbReference type="NCBI Taxonomy" id="335848"/>
    <lineage>
        <taxon>Eukaryota</taxon>
        <taxon>Fungi</taxon>
        <taxon>Dikarya</taxon>
        <taxon>Ascomycota</taxon>
        <taxon>Pezizomycotina</taxon>
        <taxon>Sordariomycetes</taxon>
        <taxon>Xylariomycetidae</taxon>
        <taxon>Amphisphaeriales</taxon>
        <taxon>Apiosporaceae</taxon>
        <taxon>Apiospora</taxon>
    </lineage>
</organism>
<dbReference type="CDD" id="cd07822">
    <property type="entry name" value="SRPBCC_4"/>
    <property type="match status" value="1"/>
</dbReference>
<dbReference type="Pfam" id="PF10604">
    <property type="entry name" value="Polyketide_cyc2"/>
    <property type="match status" value="1"/>
</dbReference>
<dbReference type="PANTHER" id="PTHR36166">
    <property type="entry name" value="CHROMOSOME 9, WHOLE GENOME SHOTGUN SEQUENCE"/>
    <property type="match status" value="1"/>
</dbReference>
<dbReference type="EMBL" id="JAQQWE010000002">
    <property type="protein sequence ID" value="KAK7961964.1"/>
    <property type="molecule type" value="Genomic_DNA"/>
</dbReference>
<name>A0ABR1QQE5_9PEZI</name>
<dbReference type="Proteomes" id="UP001391051">
    <property type="component" value="Unassembled WGS sequence"/>
</dbReference>
<evidence type="ECO:0008006" key="3">
    <source>
        <dbReference type="Google" id="ProtNLM"/>
    </source>
</evidence>
<comment type="caution">
    <text evidence="1">The sequence shown here is derived from an EMBL/GenBank/DDBJ whole genome shotgun (WGS) entry which is preliminary data.</text>
</comment>
<evidence type="ECO:0000313" key="2">
    <source>
        <dbReference type="Proteomes" id="UP001391051"/>
    </source>
</evidence>
<accession>A0ABR1QQE5</accession>
<dbReference type="InterPro" id="IPR019587">
    <property type="entry name" value="Polyketide_cyclase/dehydratase"/>
</dbReference>
<dbReference type="PANTHER" id="PTHR36166:SF1">
    <property type="entry name" value="SRPBCC DOMAIN-CONTAINING PROTEIN"/>
    <property type="match status" value="1"/>
</dbReference>
<dbReference type="GeneID" id="92072073"/>